<feature type="domain" description="NusB/RsmB/TIM44" evidence="7">
    <location>
        <begin position="12"/>
        <end position="143"/>
    </location>
</feature>
<evidence type="ECO:0000259" key="7">
    <source>
        <dbReference type="Pfam" id="PF01029"/>
    </source>
</evidence>
<comment type="caution">
    <text evidence="8">The sequence shown here is derived from an EMBL/GenBank/DDBJ whole genome shotgun (WGS) entry which is preliminary data.</text>
</comment>
<gene>
    <name evidence="8" type="primary">nusB</name>
    <name evidence="8" type="ORF">ACFQWG_04065</name>
</gene>
<evidence type="ECO:0000256" key="1">
    <source>
        <dbReference type="ARBA" id="ARBA00005952"/>
    </source>
</evidence>
<evidence type="ECO:0000256" key="4">
    <source>
        <dbReference type="ARBA" id="ARBA00023015"/>
    </source>
</evidence>
<proteinExistence type="inferred from homology"/>
<keyword evidence="4" id="KW-0805">Transcription regulation</keyword>
<reference evidence="9" key="1">
    <citation type="journal article" date="2019" name="Int. J. Syst. Evol. Microbiol.">
        <title>The Global Catalogue of Microorganisms (GCM) 10K type strain sequencing project: providing services to taxonomists for standard genome sequencing and annotation.</title>
        <authorList>
            <consortium name="The Broad Institute Genomics Platform"/>
            <consortium name="The Broad Institute Genome Sequencing Center for Infectious Disease"/>
            <person name="Wu L."/>
            <person name="Ma J."/>
        </authorList>
    </citation>
    <scope>NUCLEOTIDE SEQUENCE [LARGE SCALE GENOMIC DNA]</scope>
    <source>
        <strain evidence="9">CCUG 56698</strain>
    </source>
</reference>
<evidence type="ECO:0000256" key="2">
    <source>
        <dbReference type="ARBA" id="ARBA00022814"/>
    </source>
</evidence>
<dbReference type="SUPFAM" id="SSF48013">
    <property type="entry name" value="NusB-like"/>
    <property type="match status" value="1"/>
</dbReference>
<feature type="region of interest" description="Disordered" evidence="6">
    <location>
        <begin position="150"/>
        <end position="228"/>
    </location>
</feature>
<keyword evidence="5" id="KW-0804">Transcription</keyword>
<protein>
    <submittedName>
        <fullName evidence="8">Transcription antitermination factor NusB</fullName>
    </submittedName>
</protein>
<comment type="similarity">
    <text evidence="1">Belongs to the NusB family.</text>
</comment>
<keyword evidence="2" id="KW-0889">Transcription antitermination</keyword>
<accession>A0ABW2SJT3</accession>
<name>A0ABW2SJT3_9ACTO</name>
<dbReference type="Gene3D" id="1.10.940.10">
    <property type="entry name" value="NusB-like"/>
    <property type="match status" value="1"/>
</dbReference>
<keyword evidence="3" id="KW-0694">RNA-binding</keyword>
<organism evidence="8 9">
    <name type="scientific">Schaalia naturae</name>
    <dbReference type="NCBI Taxonomy" id="635203"/>
    <lineage>
        <taxon>Bacteria</taxon>
        <taxon>Bacillati</taxon>
        <taxon>Actinomycetota</taxon>
        <taxon>Actinomycetes</taxon>
        <taxon>Actinomycetales</taxon>
        <taxon>Actinomycetaceae</taxon>
        <taxon>Schaalia</taxon>
    </lineage>
</organism>
<dbReference type="Proteomes" id="UP001596527">
    <property type="component" value="Unassembled WGS sequence"/>
</dbReference>
<dbReference type="RefSeq" id="WP_380972360.1">
    <property type="nucleotide sequence ID" value="NZ_JBHTEF010000001.1"/>
</dbReference>
<dbReference type="InterPro" id="IPR006027">
    <property type="entry name" value="NusB_RsmB_TIM44"/>
</dbReference>
<dbReference type="NCBIfam" id="TIGR01951">
    <property type="entry name" value="nusB"/>
    <property type="match status" value="1"/>
</dbReference>
<feature type="compositionally biased region" description="Acidic residues" evidence="6">
    <location>
        <begin position="162"/>
        <end position="171"/>
    </location>
</feature>
<sequence>MAEHRGFTSRTKARKRAADVVFEADQRGMGRNPRVLEDLLRERRVLTAAQTPLPEYSITLIEGVAANLRRIDGLIEAHAEVPGLDRIPPVDLAVMRVAVWEMLDEASDVADVTVIDQAVMIVKSISTDTSPGFVNAVLDAVRREIGAPAWSRRPAAERESAPSEDADEDGPAGESVASEPAADAEDRTPEPATGAPSSDALEPGDRHPTLEELGEMDLTSLDELLDEY</sequence>
<evidence type="ECO:0000313" key="8">
    <source>
        <dbReference type="EMBL" id="MFC7580396.1"/>
    </source>
</evidence>
<keyword evidence="9" id="KW-1185">Reference proteome</keyword>
<evidence type="ECO:0000256" key="3">
    <source>
        <dbReference type="ARBA" id="ARBA00022884"/>
    </source>
</evidence>
<dbReference type="InterPro" id="IPR035926">
    <property type="entry name" value="NusB-like_sf"/>
</dbReference>
<dbReference type="EMBL" id="JBHTEF010000001">
    <property type="protein sequence ID" value="MFC7580396.1"/>
    <property type="molecule type" value="Genomic_DNA"/>
</dbReference>
<evidence type="ECO:0000256" key="6">
    <source>
        <dbReference type="SAM" id="MobiDB-lite"/>
    </source>
</evidence>
<dbReference type="Pfam" id="PF01029">
    <property type="entry name" value="NusB"/>
    <property type="match status" value="1"/>
</dbReference>
<evidence type="ECO:0000313" key="9">
    <source>
        <dbReference type="Proteomes" id="UP001596527"/>
    </source>
</evidence>
<evidence type="ECO:0000256" key="5">
    <source>
        <dbReference type="ARBA" id="ARBA00023163"/>
    </source>
</evidence>
<dbReference type="InterPro" id="IPR011605">
    <property type="entry name" value="NusB_fam"/>
</dbReference>